<organism evidence="1 2">
    <name type="scientific">Aspergillus pseudocaelatus</name>
    <dbReference type="NCBI Taxonomy" id="1825620"/>
    <lineage>
        <taxon>Eukaryota</taxon>
        <taxon>Fungi</taxon>
        <taxon>Dikarya</taxon>
        <taxon>Ascomycota</taxon>
        <taxon>Pezizomycotina</taxon>
        <taxon>Eurotiomycetes</taxon>
        <taxon>Eurotiomycetidae</taxon>
        <taxon>Eurotiales</taxon>
        <taxon>Aspergillaceae</taxon>
        <taxon>Aspergillus</taxon>
        <taxon>Aspergillus subgen. Circumdati</taxon>
    </lineage>
</organism>
<evidence type="ECO:0000313" key="1">
    <source>
        <dbReference type="EMBL" id="KAE8416593.1"/>
    </source>
</evidence>
<accession>A0ABQ6WHQ0</accession>
<name>A0ABQ6WHQ0_9EURO</name>
<gene>
    <name evidence="1" type="ORF">BDV36DRAFT_259536</name>
</gene>
<dbReference type="EMBL" id="ML735749">
    <property type="protein sequence ID" value="KAE8416593.1"/>
    <property type="molecule type" value="Genomic_DNA"/>
</dbReference>
<evidence type="ECO:0000313" key="2">
    <source>
        <dbReference type="Proteomes" id="UP000325395"/>
    </source>
</evidence>
<dbReference type="Proteomes" id="UP000325395">
    <property type="component" value="Unassembled WGS sequence"/>
</dbReference>
<reference evidence="1 2" key="1">
    <citation type="submission" date="2019-04" db="EMBL/GenBank/DDBJ databases">
        <authorList>
            <consortium name="DOE Joint Genome Institute"/>
            <person name="Mondo S."/>
            <person name="Kjaerbolling I."/>
            <person name="Vesth T."/>
            <person name="Frisvad J.C."/>
            <person name="Nybo J.L."/>
            <person name="Theobald S."/>
            <person name="Kildgaard S."/>
            <person name="Isbrandt T."/>
            <person name="Kuo A."/>
            <person name="Sato A."/>
            <person name="Lyhne E.K."/>
            <person name="Kogle M.E."/>
            <person name="Wiebenga A."/>
            <person name="Kun R.S."/>
            <person name="Lubbers R.J."/>
            <person name="Makela M.R."/>
            <person name="Barry K."/>
            <person name="Chovatia M."/>
            <person name="Clum A."/>
            <person name="Daum C."/>
            <person name="Haridas S."/>
            <person name="He G."/>
            <person name="LaButti K."/>
            <person name="Lipzen A."/>
            <person name="Riley R."/>
            <person name="Salamov A."/>
            <person name="Simmons B.A."/>
            <person name="Magnuson J.K."/>
            <person name="Henrissat B."/>
            <person name="Mortensen U.H."/>
            <person name="Larsen T.O."/>
            <person name="Devries R.P."/>
            <person name="Grigoriev I.V."/>
            <person name="Machida M."/>
            <person name="Baker S.E."/>
            <person name="Andersen M.R."/>
            <person name="Cantor M.N."/>
            <person name="Hua S.X."/>
        </authorList>
    </citation>
    <scope>NUCLEOTIDE SEQUENCE [LARGE SCALE GENOMIC DNA]</scope>
    <source>
        <strain evidence="1 2">CBS 117616</strain>
    </source>
</reference>
<protein>
    <submittedName>
        <fullName evidence="1">Uncharacterized protein</fullName>
    </submittedName>
</protein>
<sequence length="56" mass="6104">MVGDIEDLSPASDSDWASADGASLDVTTLASSVLNYEYKNGRRYHAYRSGAYLMVL</sequence>
<proteinExistence type="predicted"/>
<keyword evidence="2" id="KW-1185">Reference proteome</keyword>